<name>A0AA38NY03_9AGAR</name>
<sequence length="82" mass="9082">MVCSHSWTLLLSLLGVATVYAHKEPKTDAEIETQRALQRAAYYVRCATFNTTIITYSDGKPSSTPQIGEKILITIVSRTSCM</sequence>
<evidence type="ECO:0000313" key="2">
    <source>
        <dbReference type="EMBL" id="KAJ3832596.1"/>
    </source>
</evidence>
<keyword evidence="1" id="KW-0732">Signal</keyword>
<protein>
    <submittedName>
        <fullName evidence="2">Uncharacterized protein</fullName>
    </submittedName>
</protein>
<dbReference type="EMBL" id="MU806909">
    <property type="protein sequence ID" value="KAJ3832596.1"/>
    <property type="molecule type" value="Genomic_DNA"/>
</dbReference>
<evidence type="ECO:0000256" key="1">
    <source>
        <dbReference type="SAM" id="SignalP"/>
    </source>
</evidence>
<reference evidence="2" key="1">
    <citation type="submission" date="2022-08" db="EMBL/GenBank/DDBJ databases">
        <authorList>
            <consortium name="DOE Joint Genome Institute"/>
            <person name="Min B."/>
            <person name="Riley R."/>
            <person name="Sierra-Patev S."/>
            <person name="Naranjo-Ortiz M."/>
            <person name="Looney B."/>
            <person name="Konkel Z."/>
            <person name="Slot J.C."/>
            <person name="Sakamoto Y."/>
            <person name="Steenwyk J.L."/>
            <person name="Rokas A."/>
            <person name="Carro J."/>
            <person name="Camarero S."/>
            <person name="Ferreira P."/>
            <person name="Molpeceres G."/>
            <person name="Ruiz-Duenas F.J."/>
            <person name="Serrano A."/>
            <person name="Henrissat B."/>
            <person name="Drula E."/>
            <person name="Hughes K.W."/>
            <person name="Mata J.L."/>
            <person name="Ishikawa N.K."/>
            <person name="Vargas-Isla R."/>
            <person name="Ushijima S."/>
            <person name="Smith C.A."/>
            <person name="Ahrendt S."/>
            <person name="Andreopoulos W."/>
            <person name="He G."/>
            <person name="Labutti K."/>
            <person name="Lipzen A."/>
            <person name="Ng V."/>
            <person name="Sandor L."/>
            <person name="Barry K."/>
            <person name="Martinez A.T."/>
            <person name="Xiao Y."/>
            <person name="Gibbons J.G."/>
            <person name="Terashima K."/>
            <person name="Hibbett D.S."/>
            <person name="Grigoriev I.V."/>
        </authorList>
    </citation>
    <scope>NUCLEOTIDE SEQUENCE</scope>
    <source>
        <strain evidence="2">TFB9207</strain>
    </source>
</reference>
<evidence type="ECO:0000313" key="3">
    <source>
        <dbReference type="Proteomes" id="UP001163846"/>
    </source>
</evidence>
<gene>
    <name evidence="2" type="ORF">F5878DRAFT_634741</name>
</gene>
<dbReference type="AlphaFoldDB" id="A0AA38NY03"/>
<feature type="chain" id="PRO_5041409927" evidence="1">
    <location>
        <begin position="22"/>
        <end position="82"/>
    </location>
</feature>
<comment type="caution">
    <text evidence="2">The sequence shown here is derived from an EMBL/GenBank/DDBJ whole genome shotgun (WGS) entry which is preliminary data.</text>
</comment>
<accession>A0AA38NY03</accession>
<keyword evidence="3" id="KW-1185">Reference proteome</keyword>
<organism evidence="2 3">
    <name type="scientific">Lentinula raphanica</name>
    <dbReference type="NCBI Taxonomy" id="153919"/>
    <lineage>
        <taxon>Eukaryota</taxon>
        <taxon>Fungi</taxon>
        <taxon>Dikarya</taxon>
        <taxon>Basidiomycota</taxon>
        <taxon>Agaricomycotina</taxon>
        <taxon>Agaricomycetes</taxon>
        <taxon>Agaricomycetidae</taxon>
        <taxon>Agaricales</taxon>
        <taxon>Marasmiineae</taxon>
        <taxon>Omphalotaceae</taxon>
        <taxon>Lentinula</taxon>
    </lineage>
</organism>
<dbReference type="Proteomes" id="UP001163846">
    <property type="component" value="Unassembled WGS sequence"/>
</dbReference>
<proteinExistence type="predicted"/>
<feature type="signal peptide" evidence="1">
    <location>
        <begin position="1"/>
        <end position="21"/>
    </location>
</feature>